<keyword evidence="4" id="KW-1185">Reference proteome</keyword>
<keyword evidence="1" id="KW-0175">Coiled coil</keyword>
<feature type="compositionally biased region" description="Polar residues" evidence="2">
    <location>
        <begin position="19"/>
        <end position="36"/>
    </location>
</feature>
<evidence type="ECO:0000256" key="1">
    <source>
        <dbReference type="SAM" id="Coils"/>
    </source>
</evidence>
<dbReference type="AlphaFoldDB" id="A0A9W8WJJ1"/>
<feature type="compositionally biased region" description="Basic and acidic residues" evidence="2">
    <location>
        <begin position="1"/>
        <end position="12"/>
    </location>
</feature>
<sequence>MSRGKRFFERVTGKALKSSGKQSQNVEQQLSISPNSYRERVKAGASFQSGSPKVKLPEAETSEQSSEPHANPSPSVQEITQEKEDEASVGNTGVANGNEREDPDFQTKAQQAMMDQEKLMDRIEAQQTMMEQDELIDRIQAELRRTKTELKVTQQKLEQEQKDYSDQVEELNRDIKTLRAKVADKSSKSIEAPIQLPLRCPESEIIKSWHELNYDVGNLVLGHFKGVRESKMVAWAQKQKVYLRDVTPHYMDVVTDKKCATAFIEAAIWNALCLCAFGPYATNAPFCWAGKYKRSLAMMSNQLLADVGKLKSKKHKAMFHQWKALTANLISPTISEEDHERENAEIVEDLDEMLDGLSSSLTPWRRRSELRTIVDKSVKLATRLSGQQRYYSICWPSERRYDMELDPRNMELADGSPRSGHVRFLIRPGLFGPQGEDYDGLLWIKDYCRVWAY</sequence>
<evidence type="ECO:0000256" key="2">
    <source>
        <dbReference type="SAM" id="MobiDB-lite"/>
    </source>
</evidence>
<feature type="coiled-coil region" evidence="1">
    <location>
        <begin position="106"/>
        <end position="188"/>
    </location>
</feature>
<evidence type="ECO:0000313" key="4">
    <source>
        <dbReference type="Proteomes" id="UP001140502"/>
    </source>
</evidence>
<organism evidence="3 4">
    <name type="scientific">Fusarium piperis</name>
    <dbReference type="NCBI Taxonomy" id="1435070"/>
    <lineage>
        <taxon>Eukaryota</taxon>
        <taxon>Fungi</taxon>
        <taxon>Dikarya</taxon>
        <taxon>Ascomycota</taxon>
        <taxon>Pezizomycotina</taxon>
        <taxon>Sordariomycetes</taxon>
        <taxon>Hypocreomycetidae</taxon>
        <taxon>Hypocreales</taxon>
        <taxon>Nectriaceae</taxon>
        <taxon>Fusarium</taxon>
        <taxon>Fusarium solani species complex</taxon>
    </lineage>
</organism>
<dbReference type="EMBL" id="JAPEUR010000028">
    <property type="protein sequence ID" value="KAJ4327231.1"/>
    <property type="molecule type" value="Genomic_DNA"/>
</dbReference>
<proteinExistence type="predicted"/>
<dbReference type="OrthoDB" id="5056261at2759"/>
<feature type="region of interest" description="Disordered" evidence="2">
    <location>
        <begin position="1"/>
        <end position="104"/>
    </location>
</feature>
<reference evidence="3" key="1">
    <citation type="submission" date="2022-10" db="EMBL/GenBank/DDBJ databases">
        <title>Tapping the CABI collections for fungal endophytes: first genome assemblies for Collariella, Neodidymelliopsis, Ascochyta clinopodiicola, Didymella pomorum, Didymosphaeria variabile, Neocosmospora piperis and Neocucurbitaria cava.</title>
        <authorList>
            <person name="Hill R."/>
        </authorList>
    </citation>
    <scope>NUCLEOTIDE SEQUENCE</scope>
    <source>
        <strain evidence="3">IMI 366586</strain>
    </source>
</reference>
<comment type="caution">
    <text evidence="3">The sequence shown here is derived from an EMBL/GenBank/DDBJ whole genome shotgun (WGS) entry which is preliminary data.</text>
</comment>
<feature type="compositionally biased region" description="Polar residues" evidence="2">
    <location>
        <begin position="62"/>
        <end position="79"/>
    </location>
</feature>
<name>A0A9W8WJJ1_9HYPO</name>
<protein>
    <submittedName>
        <fullName evidence="3">Uncharacterized protein</fullName>
    </submittedName>
</protein>
<accession>A0A9W8WJJ1</accession>
<dbReference type="Proteomes" id="UP001140502">
    <property type="component" value="Unassembled WGS sequence"/>
</dbReference>
<gene>
    <name evidence="3" type="ORF">N0V84_002361</name>
</gene>
<evidence type="ECO:0000313" key="3">
    <source>
        <dbReference type="EMBL" id="KAJ4327231.1"/>
    </source>
</evidence>